<dbReference type="InterPro" id="IPR008523">
    <property type="entry name" value="DUF805"/>
</dbReference>
<dbReference type="GO" id="GO:0005886">
    <property type="term" value="C:plasma membrane"/>
    <property type="evidence" value="ECO:0007669"/>
    <property type="project" value="TreeGrafter"/>
</dbReference>
<keyword evidence="3" id="KW-1185">Reference proteome</keyword>
<dbReference type="KEGG" id="nhi:B1s21160_02155"/>
<dbReference type="RefSeq" id="WP_095672239.1">
    <property type="nucleotide sequence ID" value="NZ_CP016771.1"/>
</dbReference>
<dbReference type="AlphaFoldDB" id="A0A249K8M6"/>
<dbReference type="OrthoDB" id="9812349at2"/>
<dbReference type="PANTHER" id="PTHR34980">
    <property type="entry name" value="INNER MEMBRANE PROTEIN-RELATED-RELATED"/>
    <property type="match status" value="1"/>
</dbReference>
<feature type="transmembrane region" description="Helical" evidence="1">
    <location>
        <begin position="56"/>
        <end position="74"/>
    </location>
</feature>
<dbReference type="EMBL" id="CP016771">
    <property type="protein sequence ID" value="ASY13153.1"/>
    <property type="molecule type" value="Genomic_DNA"/>
</dbReference>
<keyword evidence="1" id="KW-0812">Transmembrane</keyword>
<reference evidence="2 3" key="1">
    <citation type="submission" date="2016-07" db="EMBL/GenBank/DDBJ databases">
        <title>High microdiversification within the ubiquitous acI lineage of Actinobacteria.</title>
        <authorList>
            <person name="Neuenschwander S.M."/>
            <person name="Salcher M."/>
            <person name="Ghai R."/>
            <person name="Pernthaler J."/>
        </authorList>
    </citation>
    <scope>NUCLEOTIDE SEQUENCE [LARGE SCALE GENOMIC DNA]</scope>
    <source>
        <strain evidence="2">MMS-21-160</strain>
    </source>
</reference>
<evidence type="ECO:0000256" key="1">
    <source>
        <dbReference type="SAM" id="Phobius"/>
    </source>
</evidence>
<accession>A0A249K8M6</accession>
<protein>
    <submittedName>
        <fullName evidence="2">DUF805 domain-containing protein</fullName>
    </submittedName>
</protein>
<dbReference type="Proteomes" id="UP000217171">
    <property type="component" value="Chromosome"/>
</dbReference>
<evidence type="ECO:0000313" key="3">
    <source>
        <dbReference type="Proteomes" id="UP000217171"/>
    </source>
</evidence>
<name>A0A249K8M6_9ACTN</name>
<evidence type="ECO:0000313" key="2">
    <source>
        <dbReference type="EMBL" id="ASY13153.1"/>
    </source>
</evidence>
<keyword evidence="1" id="KW-1133">Transmembrane helix</keyword>
<proteinExistence type="predicted"/>
<feature type="transmembrane region" description="Helical" evidence="1">
    <location>
        <begin position="31"/>
        <end position="49"/>
    </location>
</feature>
<dbReference type="Pfam" id="PF05656">
    <property type="entry name" value="DUF805"/>
    <property type="match status" value="1"/>
</dbReference>
<sequence length="99" mass="10924">MSESTNPIFLASRDGLNRYADFSGKSTRSQYWYFVLATNVAVFIGALLGGELVGNVLSVFFIVPTIAAAVRRLHDVGKSGWFFLVPIYNIILLCTVSKM</sequence>
<gene>
    <name evidence="2" type="ORF">B1s21160_02155</name>
</gene>
<dbReference type="PANTHER" id="PTHR34980:SF2">
    <property type="entry name" value="INNER MEMBRANE PROTEIN YHAH-RELATED"/>
    <property type="match status" value="1"/>
</dbReference>
<organism evidence="2 3">
    <name type="scientific">Candidatus Nanopelagicus hibericus</name>
    <dbReference type="NCBI Taxonomy" id="1884915"/>
    <lineage>
        <taxon>Bacteria</taxon>
        <taxon>Bacillati</taxon>
        <taxon>Actinomycetota</taxon>
        <taxon>Actinomycetes</taxon>
        <taxon>Candidatus Nanopelagicales</taxon>
        <taxon>Candidatus Nanopelagicaceae</taxon>
        <taxon>Candidatus Nanopelagicus</taxon>
    </lineage>
</organism>
<feature type="transmembrane region" description="Helical" evidence="1">
    <location>
        <begin position="80"/>
        <end position="97"/>
    </location>
</feature>
<keyword evidence="1" id="KW-0472">Membrane</keyword>